<dbReference type="AlphaFoldDB" id="A0A1U7CJU5"/>
<dbReference type="RefSeq" id="WP_076343408.1">
    <property type="nucleotide sequence ID" value="NZ_CP019082.1"/>
</dbReference>
<dbReference type="InterPro" id="IPR001333">
    <property type="entry name" value="Peptidase_M32_Taq"/>
</dbReference>
<protein>
    <submittedName>
        <fullName evidence="3">Thermostable carboxypeptidase 1</fullName>
        <ecNumber evidence="3">3.4.17.19</ecNumber>
    </submittedName>
</protein>
<keyword evidence="3" id="KW-0121">Carboxypeptidase</keyword>
<keyword evidence="3" id="KW-0378">Hydrolase</keyword>
<dbReference type="GO" id="GO:0006508">
    <property type="term" value="P:proteolysis"/>
    <property type="evidence" value="ECO:0007669"/>
    <property type="project" value="InterPro"/>
</dbReference>
<keyword evidence="1" id="KW-0862">Zinc</keyword>
<dbReference type="Proteomes" id="UP000186309">
    <property type="component" value="Chromosome"/>
</dbReference>
<name>A0A1U7CJU5_9BACT</name>
<comment type="cofactor">
    <cofactor evidence="1">
        <name>Zn(2+)</name>
        <dbReference type="ChEBI" id="CHEBI:29105"/>
    </cofactor>
    <text evidence="1">Binds 1 zinc ion per subunit.</text>
</comment>
<dbReference type="PIRSF" id="PIRSF006615">
    <property type="entry name" value="Zn_crbxpep_Taq"/>
    <property type="match status" value="1"/>
</dbReference>
<evidence type="ECO:0000313" key="4">
    <source>
        <dbReference type="Proteomes" id="UP000186309"/>
    </source>
</evidence>
<sequence length="541" mass="60467">MPTSTSKAAKETALYDELIGRSRELTVLGSCSAVLGWDEQTYMPAGAAAHRGEQLALLAGLQHDRATESRLGELLSVLENSSIAADRDSIEAANIRQLRRDYDRRTKLPRGLVEALARTTSLAQQEWITARKNSDFASFRPWLEQVLELKRQESQCLHETLVKERRAAAKPAHPEDEPKPDAGATIYDPLLDQYEPGAETSRLRILFKALREELAPFVRDIAEASRKREARGEGVKTSILERSYPVERQKMFGEAAAAALGFDFQRGRLDVSAHPFCTGIGPGDVRATTRFDARQFSDAFFGVLHEVGHGLYEQGLPVEQYGAPGGEAVSLGVHESQSRLWENAVGRSRPFWNYWFPIARRVFQDALHDVPLDAFLAAVNHVEPTLIRVQADEVTYNLHILIRFELEQALLTGDLPVADLPSAWNAKYAEMLGVTPTNDAEGCLQDIHWSAGLFGYFPTYTLGNLYAAQLFHKANADLPGLDDAFTRGEFSELLAWLRDKIHRHGRRYTPTELIERAVGEPIDHRPLMASLRHKYGALYGV</sequence>
<dbReference type="CDD" id="cd06460">
    <property type="entry name" value="M32_Taq"/>
    <property type="match status" value="1"/>
</dbReference>
<dbReference type="PANTHER" id="PTHR34217">
    <property type="entry name" value="METAL-DEPENDENT CARBOXYPEPTIDASE"/>
    <property type="match status" value="1"/>
</dbReference>
<dbReference type="EC" id="3.4.17.19" evidence="3"/>
<feature type="active site" description="Proton donor/acceptor" evidence="2">
    <location>
        <position position="306"/>
    </location>
</feature>
<keyword evidence="1" id="KW-0479">Metal-binding</keyword>
<keyword evidence="3" id="KW-0645">Protease</keyword>
<dbReference type="SUPFAM" id="SSF55486">
    <property type="entry name" value="Metalloproteases ('zincins'), catalytic domain"/>
    <property type="match status" value="1"/>
</dbReference>
<feature type="binding site" evidence="1">
    <location>
        <position position="335"/>
    </location>
    <ligand>
        <name>Zn(2+)</name>
        <dbReference type="ChEBI" id="CHEBI:29105"/>
        <note>catalytic</note>
    </ligand>
</feature>
<feature type="binding site" evidence="1">
    <location>
        <position position="309"/>
    </location>
    <ligand>
        <name>Zn(2+)</name>
        <dbReference type="ChEBI" id="CHEBI:29105"/>
        <note>catalytic</note>
    </ligand>
</feature>
<dbReference type="PROSITE" id="PS52034">
    <property type="entry name" value="PEPTIDASE_M32"/>
    <property type="match status" value="1"/>
</dbReference>
<dbReference type="PRINTS" id="PR00998">
    <property type="entry name" value="CRBOXYPTASET"/>
</dbReference>
<reference evidence="4" key="1">
    <citation type="submission" date="2016-12" db="EMBL/GenBank/DDBJ databases">
        <title>Comparative genomics of four Isosphaeraceae planctomycetes: a common pool of plasmids and glycoside hydrolase genes.</title>
        <authorList>
            <person name="Ivanova A."/>
        </authorList>
    </citation>
    <scope>NUCLEOTIDE SEQUENCE [LARGE SCALE GENOMIC DNA]</scope>
    <source>
        <strain evidence="4">PX4</strain>
    </source>
</reference>
<dbReference type="KEGG" id="pbor:BSF38_00614"/>
<dbReference type="PANTHER" id="PTHR34217:SF1">
    <property type="entry name" value="CARBOXYPEPTIDASE 1"/>
    <property type="match status" value="1"/>
</dbReference>
<dbReference type="Pfam" id="PF02074">
    <property type="entry name" value="Peptidase_M32"/>
    <property type="match status" value="2"/>
</dbReference>
<dbReference type="GO" id="GO:0004181">
    <property type="term" value="F:metallocarboxypeptidase activity"/>
    <property type="evidence" value="ECO:0007669"/>
    <property type="project" value="InterPro"/>
</dbReference>
<dbReference type="EMBL" id="CP019082">
    <property type="protein sequence ID" value="APW59199.1"/>
    <property type="molecule type" value="Genomic_DNA"/>
</dbReference>
<dbReference type="Gene3D" id="1.10.1370.30">
    <property type="match status" value="1"/>
</dbReference>
<accession>A0A1U7CJU5</accession>
<evidence type="ECO:0000256" key="2">
    <source>
        <dbReference type="PIRSR" id="PIRSR006615-2"/>
    </source>
</evidence>
<proteinExistence type="predicted"/>
<organism evidence="3 4">
    <name type="scientific">Paludisphaera borealis</name>
    <dbReference type="NCBI Taxonomy" id="1387353"/>
    <lineage>
        <taxon>Bacteria</taxon>
        <taxon>Pseudomonadati</taxon>
        <taxon>Planctomycetota</taxon>
        <taxon>Planctomycetia</taxon>
        <taxon>Isosphaerales</taxon>
        <taxon>Isosphaeraceae</taxon>
        <taxon>Paludisphaera</taxon>
    </lineage>
</organism>
<evidence type="ECO:0000256" key="1">
    <source>
        <dbReference type="PIRSR" id="PIRSR006615-1"/>
    </source>
</evidence>
<dbReference type="OrthoDB" id="9772308at2"/>
<gene>
    <name evidence="3" type="ORF">BSF38_00614</name>
</gene>
<evidence type="ECO:0000313" key="3">
    <source>
        <dbReference type="EMBL" id="APW59199.1"/>
    </source>
</evidence>
<feature type="binding site" evidence="1">
    <location>
        <position position="305"/>
    </location>
    <ligand>
        <name>Zn(2+)</name>
        <dbReference type="ChEBI" id="CHEBI:29105"/>
        <note>catalytic</note>
    </ligand>
</feature>
<dbReference type="GO" id="GO:0046872">
    <property type="term" value="F:metal ion binding"/>
    <property type="evidence" value="ECO:0007669"/>
    <property type="project" value="UniProtKB-KW"/>
</dbReference>
<dbReference type="STRING" id="1387353.BSF38_00614"/>
<keyword evidence="4" id="KW-1185">Reference proteome</keyword>